<accession>A0ACA9MSD4</accession>
<dbReference type="EMBL" id="CAJVPM010014605">
    <property type="protein sequence ID" value="CAG8602018.1"/>
    <property type="molecule type" value="Genomic_DNA"/>
</dbReference>
<proteinExistence type="predicted"/>
<evidence type="ECO:0000313" key="1">
    <source>
        <dbReference type="EMBL" id="CAG8602018.1"/>
    </source>
</evidence>
<keyword evidence="2" id="KW-1185">Reference proteome</keyword>
<sequence length="397" mass="46226">QREEIFNLPDDQKKQPVSSGNNATTSLYRPRKIIRTSIYGPIDDYIAKKLTQQDNEKFKILLLRLIVSCGWAFYWVNKPEAKELFEFLNPYLKLLDRRAFSRKILEAAVAEEDNEMYDALSKDQIGVTLTFDEWTNVKNEQLLGVMIITSGGRPYVWKATDISLEKETHIEVMDKTNTMINKLKSMNMEVSTVVTDSARPYAASRRRLRLVHRNIVFLPCYAYQLNLYVGEIFKESTNLKITMDQAIKLAAYFKNTRNKYFITKLRDQQKITYKKYYGIAVLGETCWNSYYSVVTSLLQTKQALQANGSLHQDIFDIITLDSFWLNLMSGEEPTCILREFNDFSIRAYPFDDNTYDYFGDIWKYWSYVKDSMAKLGLVACQLYGICINAAAVEYLWS</sequence>
<dbReference type="Proteomes" id="UP000789860">
    <property type="component" value="Unassembled WGS sequence"/>
</dbReference>
<gene>
    <name evidence="1" type="ORF">SCALOS_LOCUS6957</name>
</gene>
<evidence type="ECO:0000313" key="2">
    <source>
        <dbReference type="Proteomes" id="UP000789860"/>
    </source>
</evidence>
<reference evidence="1" key="1">
    <citation type="submission" date="2021-06" db="EMBL/GenBank/DDBJ databases">
        <authorList>
            <person name="Kallberg Y."/>
            <person name="Tangrot J."/>
            <person name="Rosling A."/>
        </authorList>
    </citation>
    <scope>NUCLEOTIDE SEQUENCE</scope>
    <source>
        <strain evidence="1">AU212A</strain>
    </source>
</reference>
<comment type="caution">
    <text evidence="1">The sequence shown here is derived from an EMBL/GenBank/DDBJ whole genome shotgun (WGS) entry which is preliminary data.</text>
</comment>
<feature type="non-terminal residue" evidence="1">
    <location>
        <position position="1"/>
    </location>
</feature>
<organism evidence="1 2">
    <name type="scientific">Scutellospora calospora</name>
    <dbReference type="NCBI Taxonomy" id="85575"/>
    <lineage>
        <taxon>Eukaryota</taxon>
        <taxon>Fungi</taxon>
        <taxon>Fungi incertae sedis</taxon>
        <taxon>Mucoromycota</taxon>
        <taxon>Glomeromycotina</taxon>
        <taxon>Glomeromycetes</taxon>
        <taxon>Diversisporales</taxon>
        <taxon>Gigasporaceae</taxon>
        <taxon>Scutellospora</taxon>
    </lineage>
</organism>
<name>A0ACA9MSD4_9GLOM</name>
<feature type="non-terminal residue" evidence="1">
    <location>
        <position position="397"/>
    </location>
</feature>
<protein>
    <submittedName>
        <fullName evidence="1">8645_t:CDS:1</fullName>
    </submittedName>
</protein>